<proteinExistence type="predicted"/>
<dbReference type="SUPFAM" id="SSF48695">
    <property type="entry name" value="Multiheme cytochromes"/>
    <property type="match status" value="1"/>
</dbReference>
<dbReference type="EMBL" id="UOGD01000012">
    <property type="protein sequence ID" value="VAX15269.1"/>
    <property type="molecule type" value="Genomic_DNA"/>
</dbReference>
<evidence type="ECO:0000259" key="1">
    <source>
        <dbReference type="Pfam" id="PF13435"/>
    </source>
</evidence>
<feature type="domain" description="Cytochrome c-552/4" evidence="1">
    <location>
        <begin position="38"/>
        <end position="123"/>
    </location>
</feature>
<evidence type="ECO:0000313" key="2">
    <source>
        <dbReference type="EMBL" id="VAX15269.1"/>
    </source>
</evidence>
<dbReference type="AlphaFoldDB" id="A0A3B1BAP1"/>
<protein>
    <recommendedName>
        <fullName evidence="1">Cytochrome c-552/4 domain-containing protein</fullName>
    </recommendedName>
</protein>
<accession>A0A3B1BAP1</accession>
<reference evidence="2" key="1">
    <citation type="submission" date="2018-06" db="EMBL/GenBank/DDBJ databases">
        <authorList>
            <person name="Zhirakovskaya E."/>
        </authorList>
    </citation>
    <scope>NUCLEOTIDE SEQUENCE</scope>
</reference>
<gene>
    <name evidence="2" type="ORF">MNBD_IGNAVI01-2341</name>
</gene>
<organism evidence="2">
    <name type="scientific">hydrothermal vent metagenome</name>
    <dbReference type="NCBI Taxonomy" id="652676"/>
    <lineage>
        <taxon>unclassified sequences</taxon>
        <taxon>metagenomes</taxon>
        <taxon>ecological metagenomes</taxon>
    </lineage>
</organism>
<dbReference type="Gene3D" id="1.10.1130.10">
    <property type="entry name" value="Flavocytochrome C3, Chain A"/>
    <property type="match status" value="1"/>
</dbReference>
<name>A0A3B1BAP1_9ZZZZ</name>
<dbReference type="InterPro" id="IPR023155">
    <property type="entry name" value="Cyt_c-552/4"/>
</dbReference>
<dbReference type="InterPro" id="IPR036280">
    <property type="entry name" value="Multihaem_cyt_sf"/>
</dbReference>
<sequence length="188" mass="20842">MKKLFGISLITVITLFFTFSNYSNIIAGDSPQFVGVKTCGMCHKKDAKGNQLKVWQGSKHAKAYKTLQTAEADKIAKDKGFKTKAVETPECLSCHTVASDVDASLKGKKFKIEDGVQCEACHGAGSKYKKKSIMKDHAKAVAAGLTDFKDKAAIQKKCETCHNKKSPSYKKFEFEKMWKEIAHNIPKK</sequence>
<dbReference type="Pfam" id="PF13435">
    <property type="entry name" value="Cytochrome_C554"/>
    <property type="match status" value="1"/>
</dbReference>